<dbReference type="EMBL" id="MPZV01000005">
    <property type="protein sequence ID" value="OOY22668.1"/>
    <property type="molecule type" value="Genomic_DNA"/>
</dbReference>
<evidence type="ECO:0000313" key="1">
    <source>
        <dbReference type="EMBL" id="OOY22668.1"/>
    </source>
</evidence>
<name>A0ABX3MSZ0_9RHOB</name>
<reference evidence="1 2" key="1">
    <citation type="submission" date="2016-11" db="EMBL/GenBank/DDBJ databases">
        <title>A multilocus sequence analysis scheme for characterization of bacteria in the genus Thioclava.</title>
        <authorList>
            <person name="Liu Y."/>
            <person name="Shao Z."/>
        </authorList>
    </citation>
    <scope>NUCLEOTIDE SEQUENCE [LARGE SCALE GENOMIC DNA]</scope>
    <source>
        <strain evidence="1 2">TAW-CT134</strain>
    </source>
</reference>
<protein>
    <recommendedName>
        <fullName evidence="3">Glycosyltransferase</fullName>
    </recommendedName>
</protein>
<keyword evidence="2" id="KW-1185">Reference proteome</keyword>
<evidence type="ECO:0008006" key="3">
    <source>
        <dbReference type="Google" id="ProtNLM"/>
    </source>
</evidence>
<comment type="caution">
    <text evidence="1">The sequence shown here is derived from an EMBL/GenBank/DDBJ whole genome shotgun (WGS) entry which is preliminary data.</text>
</comment>
<gene>
    <name evidence="1" type="ORF">BMI91_18630</name>
</gene>
<evidence type="ECO:0000313" key="2">
    <source>
        <dbReference type="Proteomes" id="UP000190787"/>
    </source>
</evidence>
<accession>A0ABX3MSZ0</accession>
<sequence>MRAHQLIELISPELGDEIDLSISLAPRKSKLWGKIARRLWAARQPEDAIFFVTKSALPVLRPEVAAILKKRGGTICADYVDGDLDRLLSPAADLHIASAYQSERQLVDLIAERNAGGPRFSSKVHTILHGPDIRLANQAVRAQQDTFRMVYFGDPLNCQMSEALRDKIDVLNAAHAEDFEATFEALGDYSAHYCVRPDAQGSRVTKPFTKGMIAAACGAVPLVNRSVPDAEALLGADYPYFTEDDSDTAVEAAFQKMAAEFGRPNWTQALSATQGMAARVSAPAIAERFRELVKIARGSVFSL</sequence>
<organism evidence="1 2">
    <name type="scientific">Thioclava sediminum</name>
    <dbReference type="NCBI Taxonomy" id="1915319"/>
    <lineage>
        <taxon>Bacteria</taxon>
        <taxon>Pseudomonadati</taxon>
        <taxon>Pseudomonadota</taxon>
        <taxon>Alphaproteobacteria</taxon>
        <taxon>Rhodobacterales</taxon>
        <taxon>Paracoccaceae</taxon>
        <taxon>Thioclava</taxon>
    </lineage>
</organism>
<proteinExistence type="predicted"/>
<dbReference type="Proteomes" id="UP000190787">
    <property type="component" value="Unassembled WGS sequence"/>
</dbReference>